<evidence type="ECO:0000256" key="7">
    <source>
        <dbReference type="ARBA" id="ARBA00048741"/>
    </source>
</evidence>
<dbReference type="CDD" id="cd01991">
    <property type="entry name" value="Asn_synthase_B_C"/>
    <property type="match status" value="1"/>
</dbReference>
<dbReference type="InterPro" id="IPR029055">
    <property type="entry name" value="Ntn_hydrolases_N"/>
</dbReference>
<keyword evidence="12" id="KW-0808">Transferase</keyword>
<dbReference type="NCBIfam" id="TIGR03108">
    <property type="entry name" value="eps_aminotran_1"/>
    <property type="match status" value="1"/>
</dbReference>
<evidence type="ECO:0000313" key="12">
    <source>
        <dbReference type="EMBL" id="TDK65677.1"/>
    </source>
</evidence>
<evidence type="ECO:0000256" key="10">
    <source>
        <dbReference type="PIRSR" id="PIRSR001589-3"/>
    </source>
</evidence>
<name>A0A4R5W1Z7_9BURK</name>
<dbReference type="InterPro" id="IPR017932">
    <property type="entry name" value="GATase_2_dom"/>
</dbReference>
<dbReference type="Proteomes" id="UP000294829">
    <property type="component" value="Unassembled WGS sequence"/>
</dbReference>
<dbReference type="InterPro" id="IPR001962">
    <property type="entry name" value="Asn_synthase"/>
</dbReference>
<dbReference type="GO" id="GO:0005524">
    <property type="term" value="F:ATP binding"/>
    <property type="evidence" value="ECO:0007669"/>
    <property type="project" value="UniProtKB-KW"/>
</dbReference>
<dbReference type="InterPro" id="IPR051786">
    <property type="entry name" value="ASN_synthetase/amidase"/>
</dbReference>
<reference evidence="12 13" key="1">
    <citation type="submission" date="2019-03" db="EMBL/GenBank/DDBJ databases">
        <title>Sapientia aquatica gen. nov., sp. nov., isolated from a crater lake.</title>
        <authorList>
            <person name="Felfoldi T."/>
            <person name="Szabo A."/>
            <person name="Toth E."/>
            <person name="Schumann P."/>
            <person name="Keki Z."/>
            <person name="Marialigeti K."/>
            <person name="Mathe I."/>
        </authorList>
    </citation>
    <scope>NUCLEOTIDE SEQUENCE [LARGE SCALE GENOMIC DNA]</scope>
    <source>
        <strain evidence="12 13">SA-152</strain>
    </source>
</reference>
<evidence type="ECO:0000259" key="11">
    <source>
        <dbReference type="PROSITE" id="PS51278"/>
    </source>
</evidence>
<dbReference type="Gene3D" id="3.60.20.10">
    <property type="entry name" value="Glutamine Phosphoribosylpyrophosphate, subunit 1, domain 1"/>
    <property type="match status" value="1"/>
</dbReference>
<keyword evidence="5 9" id="KW-0067">ATP-binding</keyword>
<dbReference type="AlphaFoldDB" id="A0A4R5W1Z7"/>
<evidence type="ECO:0000256" key="3">
    <source>
        <dbReference type="ARBA" id="ARBA00012737"/>
    </source>
</evidence>
<dbReference type="CDD" id="cd00712">
    <property type="entry name" value="AsnB"/>
    <property type="match status" value="1"/>
</dbReference>
<dbReference type="Gene3D" id="3.40.50.620">
    <property type="entry name" value="HUPs"/>
    <property type="match status" value="2"/>
</dbReference>
<comment type="caution">
    <text evidence="12">The sequence shown here is derived from an EMBL/GenBank/DDBJ whole genome shotgun (WGS) entry which is preliminary data.</text>
</comment>
<dbReference type="GO" id="GO:0016740">
    <property type="term" value="F:transferase activity"/>
    <property type="evidence" value="ECO:0007669"/>
    <property type="project" value="UniProtKB-KW"/>
</dbReference>
<evidence type="ECO:0000256" key="2">
    <source>
        <dbReference type="ARBA" id="ARBA00005752"/>
    </source>
</evidence>
<evidence type="ECO:0000256" key="4">
    <source>
        <dbReference type="ARBA" id="ARBA00022741"/>
    </source>
</evidence>
<dbReference type="PROSITE" id="PS51278">
    <property type="entry name" value="GATASE_TYPE_2"/>
    <property type="match status" value="1"/>
</dbReference>
<keyword evidence="6 8" id="KW-0315">Glutamine amidotransferase</keyword>
<organism evidence="12 13">
    <name type="scientific">Sapientia aquatica</name>
    <dbReference type="NCBI Taxonomy" id="1549640"/>
    <lineage>
        <taxon>Bacteria</taxon>
        <taxon>Pseudomonadati</taxon>
        <taxon>Pseudomonadota</taxon>
        <taxon>Betaproteobacteria</taxon>
        <taxon>Burkholderiales</taxon>
        <taxon>Oxalobacteraceae</taxon>
        <taxon>Sapientia</taxon>
    </lineage>
</organism>
<dbReference type="EMBL" id="SMYL01000005">
    <property type="protein sequence ID" value="TDK65677.1"/>
    <property type="molecule type" value="Genomic_DNA"/>
</dbReference>
<evidence type="ECO:0000256" key="5">
    <source>
        <dbReference type="ARBA" id="ARBA00022840"/>
    </source>
</evidence>
<dbReference type="SUPFAM" id="SSF52402">
    <property type="entry name" value="Adenine nucleotide alpha hydrolases-like"/>
    <property type="match status" value="1"/>
</dbReference>
<comment type="pathway">
    <text evidence="1">Amino-acid biosynthesis; L-asparagine biosynthesis; L-asparagine from L-aspartate (L-Gln route): step 1/1.</text>
</comment>
<gene>
    <name evidence="12" type="ORF">E2I14_12120</name>
</gene>
<feature type="domain" description="Glutamine amidotransferase type-2" evidence="11">
    <location>
        <begin position="2"/>
        <end position="214"/>
    </location>
</feature>
<keyword evidence="8" id="KW-0028">Amino-acid biosynthesis</keyword>
<dbReference type="InterPro" id="IPR006426">
    <property type="entry name" value="Asn_synth_AEB"/>
</dbReference>
<keyword evidence="13" id="KW-1185">Reference proteome</keyword>
<sequence>MCGITGLFDTSGKRAIDRDVLHRMNESLHHRGPDQGDLYLETGIGLGHRRLSIIDLAAGRQPLFNEDGSVAIVFNGEIYNYRELMAELIGLGHVFRTRSDTEVIVHAWEQWGVDCLKRLRGMFAFGLWDRNQQSLFLARDHIGVKPLFYSLQPDGYFLFGSELKSIMTVPTVERKFDPTAIEDYFAFGYIPDPKTIYSQVKKLCPGHYLLIKVGDTKLTQIQYWDIPFAPTVLKSEADIERELIERLTESVKSQMVSEVPLGAFLSGGVDSSAVVALMAQNNPDPITTCSIAFDDPAYDESAFAQQVAQRYNTQHHTQTVRDDSHALTDLLANLYDEPFADSSAIPTYRVCQLAREKVTVALSGDGGDENFAGYRRYRYAMAEQQLRSKIPSAIRAPVFGALGKLYPKLDWAPQFLRAKTTFEALSKDLVEGYFHGVSIMADRERQKLFSKAFRAELQGYAAVDVMRAHADNAPVEDPLSLIQYLDFKTYLPGDILTKVDRASMAHSLEVRVPLLDHQFVEWVWGLPSSLKLNGSEGKYILKKSLKPYLSDDILYRSKKGFSVPLAAWFRGPLKQLVRDTVLHPRMTDSNIFNLDYLQHVVEQHESGRKDYSTTLWALLMFAAFLRTNA</sequence>
<feature type="active site" description="For GATase activity" evidence="8">
    <location>
        <position position="2"/>
    </location>
</feature>
<dbReference type="InterPro" id="IPR017539">
    <property type="entry name" value="XrtA_amidotfase"/>
</dbReference>
<dbReference type="InterPro" id="IPR014729">
    <property type="entry name" value="Rossmann-like_a/b/a_fold"/>
</dbReference>
<dbReference type="EC" id="6.3.5.4" evidence="3"/>
<dbReference type="Pfam" id="PF00733">
    <property type="entry name" value="Asn_synthase"/>
    <property type="match status" value="1"/>
</dbReference>
<dbReference type="NCBIfam" id="TIGR01536">
    <property type="entry name" value="asn_synth_AEB"/>
    <property type="match status" value="1"/>
</dbReference>
<evidence type="ECO:0000256" key="8">
    <source>
        <dbReference type="PIRSR" id="PIRSR001589-1"/>
    </source>
</evidence>
<dbReference type="GO" id="GO:0005829">
    <property type="term" value="C:cytosol"/>
    <property type="evidence" value="ECO:0007669"/>
    <property type="project" value="TreeGrafter"/>
</dbReference>
<evidence type="ECO:0000256" key="6">
    <source>
        <dbReference type="ARBA" id="ARBA00022962"/>
    </source>
</evidence>
<dbReference type="Pfam" id="PF13537">
    <property type="entry name" value="GATase_7"/>
    <property type="match status" value="1"/>
</dbReference>
<protein>
    <recommendedName>
        <fullName evidence="3">asparagine synthase (glutamine-hydrolyzing)</fullName>
        <ecNumber evidence="3">6.3.5.4</ecNumber>
    </recommendedName>
</protein>
<dbReference type="PIRSF" id="PIRSF001589">
    <property type="entry name" value="Asn_synthetase_glu-h"/>
    <property type="match status" value="1"/>
</dbReference>
<dbReference type="GO" id="GO:0004066">
    <property type="term" value="F:asparagine synthase (glutamine-hydrolyzing) activity"/>
    <property type="evidence" value="ECO:0007669"/>
    <property type="project" value="UniProtKB-EC"/>
</dbReference>
<dbReference type="SUPFAM" id="SSF56235">
    <property type="entry name" value="N-terminal nucleophile aminohydrolases (Ntn hydrolases)"/>
    <property type="match status" value="1"/>
</dbReference>
<feature type="binding site" evidence="9">
    <location>
        <begin position="363"/>
        <end position="364"/>
    </location>
    <ligand>
        <name>ATP</name>
        <dbReference type="ChEBI" id="CHEBI:30616"/>
    </ligand>
</feature>
<feature type="binding site" evidence="9">
    <location>
        <position position="291"/>
    </location>
    <ligand>
        <name>ATP</name>
        <dbReference type="ChEBI" id="CHEBI:30616"/>
    </ligand>
</feature>
<proteinExistence type="inferred from homology"/>
<dbReference type="PANTHER" id="PTHR43284">
    <property type="entry name" value="ASPARAGINE SYNTHETASE (GLUTAMINE-HYDROLYZING)"/>
    <property type="match status" value="1"/>
</dbReference>
<keyword evidence="8" id="KW-0061">Asparagine biosynthesis</keyword>
<evidence type="ECO:0000256" key="1">
    <source>
        <dbReference type="ARBA" id="ARBA00005187"/>
    </source>
</evidence>
<dbReference type="RefSeq" id="WP_133328812.1">
    <property type="nucleotide sequence ID" value="NZ_SMYL01000005.1"/>
</dbReference>
<feature type="site" description="Important for beta-aspartyl-AMP intermediate formation" evidence="10">
    <location>
        <position position="365"/>
    </location>
</feature>
<dbReference type="GO" id="GO:0006529">
    <property type="term" value="P:asparagine biosynthetic process"/>
    <property type="evidence" value="ECO:0007669"/>
    <property type="project" value="UniProtKB-KW"/>
</dbReference>
<feature type="binding site" evidence="9">
    <location>
        <position position="100"/>
    </location>
    <ligand>
        <name>L-glutamine</name>
        <dbReference type="ChEBI" id="CHEBI:58359"/>
    </ligand>
</feature>
<comment type="catalytic activity">
    <reaction evidence="7">
        <text>L-aspartate + L-glutamine + ATP + H2O = L-asparagine + L-glutamate + AMP + diphosphate + H(+)</text>
        <dbReference type="Rhea" id="RHEA:12228"/>
        <dbReference type="ChEBI" id="CHEBI:15377"/>
        <dbReference type="ChEBI" id="CHEBI:15378"/>
        <dbReference type="ChEBI" id="CHEBI:29985"/>
        <dbReference type="ChEBI" id="CHEBI:29991"/>
        <dbReference type="ChEBI" id="CHEBI:30616"/>
        <dbReference type="ChEBI" id="CHEBI:33019"/>
        <dbReference type="ChEBI" id="CHEBI:58048"/>
        <dbReference type="ChEBI" id="CHEBI:58359"/>
        <dbReference type="ChEBI" id="CHEBI:456215"/>
        <dbReference type="EC" id="6.3.5.4"/>
    </reaction>
</comment>
<comment type="similarity">
    <text evidence="2">Belongs to the asparagine synthetase family.</text>
</comment>
<dbReference type="InterPro" id="IPR033738">
    <property type="entry name" value="AsnB_N"/>
</dbReference>
<keyword evidence="4 9" id="KW-0547">Nucleotide-binding</keyword>
<evidence type="ECO:0000313" key="13">
    <source>
        <dbReference type="Proteomes" id="UP000294829"/>
    </source>
</evidence>
<dbReference type="PANTHER" id="PTHR43284:SF1">
    <property type="entry name" value="ASPARAGINE SYNTHETASE"/>
    <property type="match status" value="1"/>
</dbReference>
<evidence type="ECO:0000256" key="9">
    <source>
        <dbReference type="PIRSR" id="PIRSR001589-2"/>
    </source>
</evidence>
<dbReference type="OrthoDB" id="9763290at2"/>
<accession>A0A4R5W1Z7</accession>